<keyword evidence="3" id="KW-1185">Reference proteome</keyword>
<protein>
    <submittedName>
        <fullName evidence="2">Discoidin domain-containing protein</fullName>
    </submittedName>
</protein>
<organism evidence="2 3">
    <name type="scientific">Paraglaciecola algarum</name>
    <dbReference type="NCBI Taxonomy" id="3050085"/>
    <lineage>
        <taxon>Bacteria</taxon>
        <taxon>Pseudomonadati</taxon>
        <taxon>Pseudomonadota</taxon>
        <taxon>Gammaproteobacteria</taxon>
        <taxon>Alteromonadales</taxon>
        <taxon>Alteromonadaceae</taxon>
        <taxon>Paraglaciecola</taxon>
    </lineage>
</organism>
<dbReference type="InterPro" id="IPR008979">
    <property type="entry name" value="Galactose-bd-like_sf"/>
</dbReference>
<reference evidence="2 3" key="1">
    <citation type="submission" date="2022-01" db="EMBL/GenBank/DDBJ databases">
        <title>Paraglaciecola sp. G1-23.</title>
        <authorList>
            <person name="Jin M.S."/>
            <person name="Han D.M."/>
            <person name="Kim H.M."/>
            <person name="Jeon C.O."/>
        </authorList>
    </citation>
    <scope>NUCLEOTIDE SEQUENCE [LARGE SCALE GENOMIC DNA]</scope>
    <source>
        <strain evidence="2 3">G1-23</strain>
    </source>
</reference>
<dbReference type="PROSITE" id="PS50022">
    <property type="entry name" value="FA58C_3"/>
    <property type="match status" value="1"/>
</dbReference>
<evidence type="ECO:0000313" key="3">
    <source>
        <dbReference type="Proteomes" id="UP001521137"/>
    </source>
</evidence>
<gene>
    <name evidence="2" type="ORF">L0668_12975</name>
</gene>
<feature type="domain" description="F5/8 type C" evidence="1">
    <location>
        <begin position="136"/>
        <end position="287"/>
    </location>
</feature>
<dbReference type="InterPro" id="IPR000421">
    <property type="entry name" value="FA58C"/>
</dbReference>
<dbReference type="Gene3D" id="2.60.120.260">
    <property type="entry name" value="Galactose-binding domain-like"/>
    <property type="match status" value="1"/>
</dbReference>
<dbReference type="Proteomes" id="UP001521137">
    <property type="component" value="Unassembled WGS sequence"/>
</dbReference>
<accession>A0ABS9DAI5</accession>
<dbReference type="SUPFAM" id="SSF49785">
    <property type="entry name" value="Galactose-binding domain-like"/>
    <property type="match status" value="1"/>
</dbReference>
<name>A0ABS9DAI5_9ALTE</name>
<evidence type="ECO:0000313" key="2">
    <source>
        <dbReference type="EMBL" id="MCF2949027.1"/>
    </source>
</evidence>
<dbReference type="RefSeq" id="WP_235313067.1">
    <property type="nucleotide sequence ID" value="NZ_JAKGAS010000007.1"/>
</dbReference>
<evidence type="ECO:0000259" key="1">
    <source>
        <dbReference type="PROSITE" id="PS50022"/>
    </source>
</evidence>
<sequence>MKILKPTILGLGILTNCALAESTIYQSIANELTIDSAGVIKVKVLLVNETDEITCSHGNYDFLFNLESIIGQKWYDTLLLSRNANSLIDFIYDNTSCTLLALKLPKLYEHGDNVNEPGKGLKETGEYGNVALIGSNILTDANYSTNSHYGQDVVTAAFDGYTYSTKSNSDATDKISRGIWLHKIIDEADEEIVKPWLQVDFNKNVTLVGLAIFMNQQSLELGRSPRYATLYTSLDGVDFEKIENLSFSFDSPASGNFSSPITSRFFRLVIDSNYGDNRFIEVDELEFYQ</sequence>
<dbReference type="EMBL" id="JAKGAS010000007">
    <property type="protein sequence ID" value="MCF2949027.1"/>
    <property type="molecule type" value="Genomic_DNA"/>
</dbReference>
<comment type="caution">
    <text evidence="2">The sequence shown here is derived from an EMBL/GenBank/DDBJ whole genome shotgun (WGS) entry which is preliminary data.</text>
</comment>
<proteinExistence type="predicted"/>
<dbReference type="Pfam" id="PF00754">
    <property type="entry name" value="F5_F8_type_C"/>
    <property type="match status" value="1"/>
</dbReference>